<evidence type="ECO:0000256" key="2">
    <source>
        <dbReference type="ARBA" id="ARBA00003195"/>
    </source>
</evidence>
<evidence type="ECO:0000256" key="8">
    <source>
        <dbReference type="ARBA" id="ARBA00022660"/>
    </source>
</evidence>
<evidence type="ECO:0000256" key="13">
    <source>
        <dbReference type="PIRNR" id="PIRNR000543"/>
    </source>
</evidence>
<evidence type="ECO:0000256" key="3">
    <source>
        <dbReference type="ARBA" id="ARBA00004305"/>
    </source>
</evidence>
<gene>
    <name evidence="15" type="ORF">ALC60_13474</name>
</gene>
<dbReference type="InterPro" id="IPR050566">
    <property type="entry name" value="Deoxyribonucleoside_kinase"/>
</dbReference>
<evidence type="ECO:0000256" key="4">
    <source>
        <dbReference type="ARBA" id="ARBA00008606"/>
    </source>
</evidence>
<keyword evidence="11 13" id="KW-0249">Electron transport</keyword>
<keyword evidence="8 13" id="KW-0679">Respiratory chain</keyword>
<evidence type="ECO:0000256" key="5">
    <source>
        <dbReference type="ARBA" id="ARBA00017279"/>
    </source>
</evidence>
<keyword evidence="6 13" id="KW-0813">Transport</keyword>
<dbReference type="EMBL" id="KQ983097">
    <property type="protein sequence ID" value="KYQ47495.1"/>
    <property type="molecule type" value="Genomic_DNA"/>
</dbReference>
<comment type="cofactor">
    <cofactor evidence="1 13">
        <name>FAD</name>
        <dbReference type="ChEBI" id="CHEBI:57692"/>
    </cofactor>
</comment>
<evidence type="ECO:0000256" key="11">
    <source>
        <dbReference type="ARBA" id="ARBA00022982"/>
    </source>
</evidence>
<dbReference type="AlphaFoldDB" id="A0A151WID6"/>
<keyword evidence="12 13" id="KW-0496">Mitochondrion</keyword>
<keyword evidence="15" id="KW-0830">Ubiquinone</keyword>
<evidence type="ECO:0000259" key="14">
    <source>
        <dbReference type="Pfam" id="PF01712"/>
    </source>
</evidence>
<sequence length="354" mass="41802">MVDRCDENSKVIVVEGPIAAGKSKVAAKLAEEFEMVYLPPPTFDEYYINEYGYDIRTLDDRLSVGSQSCDVQKFLTDPYHLNVPMFQFHYFQFKFDQYITALLHLLSTGQGVVLNRSFYTDYLFVKAMTNAGYMRSEALKFYNDIVNIAKSQMLRPHLIIYLDLPVDAVMEKIKKRGIPYEVNSKVLTSEYLQDIENIYKLDYLKNIVSHSHVLIYDWTNEGDISSIVEDIEMLNFDYDKTAKKMSDWRFENVQELRSKRKLYENRYFLHLDYWRNEYSVPELHYTAEEMEEKYEAMKMVPGHKYVKGYNNKLGDKNILWKKDPIFYLSTLRPTAREVDVVIKEMKKLKAASMQ</sequence>
<keyword evidence="9 13" id="KW-0274">FAD</keyword>
<evidence type="ECO:0000256" key="9">
    <source>
        <dbReference type="ARBA" id="ARBA00022827"/>
    </source>
</evidence>
<evidence type="ECO:0000313" key="15">
    <source>
        <dbReference type="EMBL" id="KYQ47495.1"/>
    </source>
</evidence>
<dbReference type="Proteomes" id="UP000075809">
    <property type="component" value="Unassembled WGS sequence"/>
</dbReference>
<dbReference type="SUPFAM" id="SSF52540">
    <property type="entry name" value="P-loop containing nucleoside triphosphate hydrolases"/>
    <property type="match status" value="1"/>
</dbReference>
<keyword evidence="7 13" id="KW-0285">Flavoprotein</keyword>
<dbReference type="PANTHER" id="PTHR10513">
    <property type="entry name" value="DEOXYNUCLEOSIDE KINASE"/>
    <property type="match status" value="1"/>
</dbReference>
<dbReference type="PIRSF" id="PIRSF000543">
    <property type="entry name" value="NADH_UQ_42KD"/>
    <property type="match status" value="1"/>
</dbReference>
<comment type="similarity">
    <text evidence="4 13">Belongs to the complex I NDUFA10 subunit family.</text>
</comment>
<dbReference type="STRING" id="64791.A0A151WID6"/>
<dbReference type="Gene3D" id="3.40.50.300">
    <property type="entry name" value="P-loop containing nucleotide triphosphate hydrolases"/>
    <property type="match status" value="1"/>
</dbReference>
<dbReference type="InterPro" id="IPR031314">
    <property type="entry name" value="DNK_dom"/>
</dbReference>
<keyword evidence="10" id="KW-0809">Transit peptide</keyword>
<evidence type="ECO:0000256" key="6">
    <source>
        <dbReference type="ARBA" id="ARBA00022448"/>
    </source>
</evidence>
<keyword evidence="16" id="KW-1185">Reference proteome</keyword>
<dbReference type="GO" id="GO:0005759">
    <property type="term" value="C:mitochondrial matrix"/>
    <property type="evidence" value="ECO:0007669"/>
    <property type="project" value="UniProtKB-SubCell"/>
</dbReference>
<dbReference type="PANTHER" id="PTHR10513:SF15">
    <property type="entry name" value="NADH DEHYDROGENASE [UBIQUINONE] 1 ALPHA SUBCOMPLEX SUBUNIT 10, MITOCHONDRIAL"/>
    <property type="match status" value="1"/>
</dbReference>
<feature type="domain" description="Deoxynucleoside kinase" evidence="14">
    <location>
        <begin position="12"/>
        <end position="227"/>
    </location>
</feature>
<dbReference type="InterPro" id="IPR015828">
    <property type="entry name" value="NDUFA10"/>
</dbReference>
<organism evidence="15 16">
    <name type="scientific">Mycetomoellerius zeteki</name>
    <dbReference type="NCBI Taxonomy" id="64791"/>
    <lineage>
        <taxon>Eukaryota</taxon>
        <taxon>Metazoa</taxon>
        <taxon>Ecdysozoa</taxon>
        <taxon>Arthropoda</taxon>
        <taxon>Hexapoda</taxon>
        <taxon>Insecta</taxon>
        <taxon>Pterygota</taxon>
        <taxon>Neoptera</taxon>
        <taxon>Endopterygota</taxon>
        <taxon>Hymenoptera</taxon>
        <taxon>Apocrita</taxon>
        <taxon>Aculeata</taxon>
        <taxon>Formicoidea</taxon>
        <taxon>Formicidae</taxon>
        <taxon>Myrmicinae</taxon>
        <taxon>Mycetomoellerius</taxon>
    </lineage>
</organism>
<accession>A0A151WID6</accession>
<evidence type="ECO:0000313" key="16">
    <source>
        <dbReference type="Proteomes" id="UP000075809"/>
    </source>
</evidence>
<reference evidence="15 16" key="1">
    <citation type="submission" date="2015-09" db="EMBL/GenBank/DDBJ databases">
        <title>Trachymyrmex zeteki WGS genome.</title>
        <authorList>
            <person name="Nygaard S."/>
            <person name="Hu H."/>
            <person name="Boomsma J."/>
            <person name="Zhang G."/>
        </authorList>
    </citation>
    <scope>NUCLEOTIDE SEQUENCE [LARGE SCALE GENOMIC DNA]</scope>
    <source>
        <strain evidence="15">Tzet28-1</strain>
        <tissue evidence="15">Whole body</tissue>
    </source>
</reference>
<name>A0A151WID6_9HYME</name>
<comment type="subcellular location">
    <subcellularLocation>
        <location evidence="3 13">Mitochondrion matrix</location>
    </subcellularLocation>
</comment>
<protein>
    <recommendedName>
        <fullName evidence="5 13">NADH dehydrogenase [ubiquinone] 1 alpha subcomplex subunit 10, mitochondrial</fullName>
    </recommendedName>
</protein>
<proteinExistence type="inferred from homology"/>
<dbReference type="GO" id="GO:0006120">
    <property type="term" value="P:mitochondrial electron transport, NADH to ubiquinone"/>
    <property type="evidence" value="ECO:0007669"/>
    <property type="project" value="InterPro"/>
</dbReference>
<dbReference type="Pfam" id="PF01712">
    <property type="entry name" value="dNK"/>
    <property type="match status" value="1"/>
</dbReference>
<evidence type="ECO:0000256" key="7">
    <source>
        <dbReference type="ARBA" id="ARBA00022630"/>
    </source>
</evidence>
<comment type="function">
    <text evidence="2 13">Accessory subunit of the mitochondrial membrane respiratory chain NADH dehydrogenase (Complex I), that is believed not to be involved in catalysis. Complex I functions in the transfer of electrons from NADH to the respiratory chain. The immediate electron acceptor for the enzyme is believed to be ubiquinone.</text>
</comment>
<evidence type="ECO:0000256" key="10">
    <source>
        <dbReference type="ARBA" id="ARBA00022946"/>
    </source>
</evidence>
<evidence type="ECO:0000256" key="12">
    <source>
        <dbReference type="ARBA" id="ARBA00023128"/>
    </source>
</evidence>
<dbReference type="InterPro" id="IPR027417">
    <property type="entry name" value="P-loop_NTPase"/>
</dbReference>
<evidence type="ECO:0000256" key="1">
    <source>
        <dbReference type="ARBA" id="ARBA00001974"/>
    </source>
</evidence>